<dbReference type="InterPro" id="IPR018490">
    <property type="entry name" value="cNMP-bd_dom_sf"/>
</dbReference>
<dbReference type="PROSITE" id="PS50042">
    <property type="entry name" value="CNMP_BINDING_3"/>
    <property type="match status" value="1"/>
</dbReference>
<dbReference type="InterPro" id="IPR000595">
    <property type="entry name" value="cNMP-bd_dom"/>
</dbReference>
<dbReference type="Pfam" id="PF00027">
    <property type="entry name" value="cNMP_binding"/>
    <property type="match status" value="1"/>
</dbReference>
<protein>
    <submittedName>
        <fullName evidence="2">Crp/Fnr family transcriptional regulator</fullName>
    </submittedName>
</protein>
<dbReference type="SUPFAM" id="SSF51206">
    <property type="entry name" value="cAMP-binding domain-like"/>
    <property type="match status" value="1"/>
</dbReference>
<evidence type="ECO:0000313" key="3">
    <source>
        <dbReference type="Proteomes" id="UP000317365"/>
    </source>
</evidence>
<name>A0A515EKJ0_9BURK</name>
<dbReference type="InterPro" id="IPR014710">
    <property type="entry name" value="RmlC-like_jellyroll"/>
</dbReference>
<sequence>MPSLTQVNRPPTADQVLKTLLETAAGGPLPQWERVQSAMQIRHFETGGTVFLQDVAHPYVYGVRSGLLKLSYLGEEGDEWIKSFAQEGRFFASIAALEPRGRTSFMVIALEPCTVEQVDYRLLYELASTHLPWSRALHALTMVFAARKEQRERELLTLSPEPRYIAFRDAHPELEQRIPQKDLARHLGLTPVGLNRIVVRVRRGLGA</sequence>
<evidence type="ECO:0000259" key="1">
    <source>
        <dbReference type="PROSITE" id="PS50042"/>
    </source>
</evidence>
<proteinExistence type="predicted"/>
<gene>
    <name evidence="2" type="ORF">EXZ61_02780</name>
</gene>
<feature type="domain" description="Cyclic nucleotide-binding" evidence="1">
    <location>
        <begin position="34"/>
        <end position="126"/>
    </location>
</feature>
<dbReference type="KEGG" id="rhg:EXZ61_02780"/>
<accession>A0A515EKJ0</accession>
<reference evidence="3" key="2">
    <citation type="journal article" date="2020" name="Int. J. Syst. Evol. Microbiol.">
        <title>Genomic insights into a novel species Rhodoferax aquaticus sp. nov., isolated from freshwater.</title>
        <authorList>
            <person name="Li T."/>
            <person name="Zhuo Y."/>
            <person name="Jin C.Z."/>
            <person name="Wu X."/>
            <person name="Ko S.R."/>
            <person name="Jin F.J."/>
            <person name="Ahn C.Y."/>
            <person name="Oh H.M."/>
            <person name="Lee H.G."/>
            <person name="Jin L."/>
        </authorList>
    </citation>
    <scope>NUCLEOTIDE SEQUENCE [LARGE SCALE GENOMIC DNA]</scope>
    <source>
        <strain evidence="3">Gr-4</strain>
    </source>
</reference>
<dbReference type="Proteomes" id="UP000317365">
    <property type="component" value="Chromosome"/>
</dbReference>
<dbReference type="Gene3D" id="2.60.120.10">
    <property type="entry name" value="Jelly Rolls"/>
    <property type="match status" value="1"/>
</dbReference>
<evidence type="ECO:0000313" key="2">
    <source>
        <dbReference type="EMBL" id="QDL53182.1"/>
    </source>
</evidence>
<dbReference type="EMBL" id="CP036282">
    <property type="protein sequence ID" value="QDL53182.1"/>
    <property type="molecule type" value="Genomic_DNA"/>
</dbReference>
<dbReference type="AlphaFoldDB" id="A0A515EKJ0"/>
<dbReference type="CDD" id="cd00038">
    <property type="entry name" value="CAP_ED"/>
    <property type="match status" value="1"/>
</dbReference>
<dbReference type="SMART" id="SM00100">
    <property type="entry name" value="cNMP"/>
    <property type="match status" value="1"/>
</dbReference>
<dbReference type="RefSeq" id="WP_142808806.1">
    <property type="nucleotide sequence ID" value="NZ_CP036282.1"/>
</dbReference>
<organism evidence="2 3">
    <name type="scientific">Rhodoferax aquaticus</name>
    <dbReference type="NCBI Taxonomy" id="2527691"/>
    <lineage>
        <taxon>Bacteria</taxon>
        <taxon>Pseudomonadati</taxon>
        <taxon>Pseudomonadota</taxon>
        <taxon>Betaproteobacteria</taxon>
        <taxon>Burkholderiales</taxon>
        <taxon>Comamonadaceae</taxon>
        <taxon>Rhodoferax</taxon>
    </lineage>
</organism>
<reference evidence="3" key="1">
    <citation type="submission" date="2019-02" db="EMBL/GenBank/DDBJ databases">
        <title>Complete genome sequence of Rhodoferax sp. Gr-4.</title>
        <authorList>
            <person name="Jin L."/>
        </authorList>
    </citation>
    <scope>NUCLEOTIDE SEQUENCE [LARGE SCALE GENOMIC DNA]</scope>
    <source>
        <strain evidence="3">Gr-4</strain>
    </source>
</reference>
<keyword evidence="3" id="KW-1185">Reference proteome</keyword>